<dbReference type="InterPro" id="IPR019319">
    <property type="entry name" value="Plg-R(KT)"/>
</dbReference>
<keyword evidence="1" id="KW-1185">Reference proteome</keyword>
<dbReference type="Pfam" id="PF10166">
    <property type="entry name" value="DUF2368"/>
    <property type="match status" value="1"/>
</dbReference>
<dbReference type="GO" id="GO:0005886">
    <property type="term" value="C:plasma membrane"/>
    <property type="evidence" value="ECO:0007669"/>
    <property type="project" value="InterPro"/>
</dbReference>
<proteinExistence type="predicted"/>
<reference evidence="2" key="2">
    <citation type="submission" date="2015-08" db="UniProtKB">
        <authorList>
            <consortium name="WormBaseParasite"/>
        </authorList>
    </citation>
    <scope>IDENTIFICATION</scope>
</reference>
<dbReference type="WBParaSite" id="SVE_0755600.1">
    <property type="protein sequence ID" value="SVE_0755600.1"/>
    <property type="gene ID" value="SVE_0755600"/>
</dbReference>
<accession>A0A0K0FFB4</accession>
<dbReference type="STRING" id="75913.A0A0K0FFB4"/>
<dbReference type="PANTHER" id="PTHR13411">
    <property type="entry name" value="PLASMINOGEN RECEPTOR (KT)"/>
    <property type="match status" value="1"/>
</dbReference>
<organism evidence="1 2">
    <name type="scientific">Strongyloides venezuelensis</name>
    <name type="common">Threadworm</name>
    <dbReference type="NCBI Taxonomy" id="75913"/>
    <lineage>
        <taxon>Eukaryota</taxon>
        <taxon>Metazoa</taxon>
        <taxon>Ecdysozoa</taxon>
        <taxon>Nematoda</taxon>
        <taxon>Chromadorea</taxon>
        <taxon>Rhabditida</taxon>
        <taxon>Tylenchina</taxon>
        <taxon>Panagrolaimomorpha</taxon>
        <taxon>Strongyloidoidea</taxon>
        <taxon>Strongyloididae</taxon>
        <taxon>Strongyloides</taxon>
    </lineage>
</organism>
<protein>
    <submittedName>
        <fullName evidence="2">Plasminogen receptor (KT)</fullName>
    </submittedName>
</protein>
<name>A0A0K0FFB4_STRVS</name>
<dbReference type="Proteomes" id="UP000035680">
    <property type="component" value="Unassembled WGS sequence"/>
</dbReference>
<evidence type="ECO:0000313" key="1">
    <source>
        <dbReference type="Proteomes" id="UP000035680"/>
    </source>
</evidence>
<sequence length="134" mass="15946">MNSLKKDLSEFYDRQFEREAVFQELLDERDRAIELAKERSMFAWFTGASLTSSFPMLYAAHRFKNRMLLLPIIPIFMINGYHYDKYFGDNLNTIKSSAENIMLREKHLLKQVGGTVTLHEIDKRVEQKRMTYEK</sequence>
<evidence type="ECO:0000313" key="2">
    <source>
        <dbReference type="WBParaSite" id="SVE_0755600.1"/>
    </source>
</evidence>
<reference evidence="1" key="1">
    <citation type="submission" date="2014-07" db="EMBL/GenBank/DDBJ databases">
        <authorList>
            <person name="Martin A.A"/>
            <person name="De Silva N."/>
        </authorList>
    </citation>
    <scope>NUCLEOTIDE SEQUENCE</scope>
</reference>
<dbReference type="AlphaFoldDB" id="A0A0K0FFB4"/>
<dbReference type="PANTHER" id="PTHR13411:SF6">
    <property type="entry name" value="PLASMINOGEN RECEPTOR (KT)"/>
    <property type="match status" value="1"/>
</dbReference>